<evidence type="ECO:0000259" key="8">
    <source>
        <dbReference type="PROSITE" id="PS51332"/>
    </source>
</evidence>
<dbReference type="InterPro" id="IPR058549">
    <property type="entry name" value="MeMalonylCoA_mutase_a/b_site"/>
</dbReference>
<dbReference type="Pfam" id="PF02310">
    <property type="entry name" value="B12-binding"/>
    <property type="match status" value="1"/>
</dbReference>
<evidence type="ECO:0000313" key="10">
    <source>
        <dbReference type="Proteomes" id="UP000773850"/>
    </source>
</evidence>
<dbReference type="EC" id="5.4.99.2" evidence="3"/>
<gene>
    <name evidence="9" type="ORF">GS8_2070</name>
</gene>
<keyword evidence="5" id="KW-0479">Metal-binding</keyword>
<dbReference type="Proteomes" id="UP000773850">
    <property type="component" value="Unassembled WGS sequence"/>
</dbReference>
<dbReference type="InterPro" id="IPR006158">
    <property type="entry name" value="Cobalamin-bd"/>
</dbReference>
<evidence type="ECO:0000256" key="3">
    <source>
        <dbReference type="ARBA" id="ARBA00012398"/>
    </source>
</evidence>
<dbReference type="InterPro" id="IPR036724">
    <property type="entry name" value="Cobalamin-bd_sf"/>
</dbReference>
<comment type="caution">
    <text evidence="9">The sequence shown here is derived from an EMBL/GenBank/DDBJ whole genome shotgun (WGS) entry which is preliminary data.</text>
</comment>
<name>A0ABQ7HCJ0_GEOSE</name>
<dbReference type="SUPFAM" id="SSF51703">
    <property type="entry name" value="Cobalamin (vitamin B12)-dependent enzymes"/>
    <property type="match status" value="1"/>
</dbReference>
<evidence type="ECO:0000256" key="2">
    <source>
        <dbReference type="ARBA" id="ARBA00008465"/>
    </source>
</evidence>
<organism evidence="9 10">
    <name type="scientific">Geobacillus stearothermophilus</name>
    <name type="common">Bacillus stearothermophilus</name>
    <dbReference type="NCBI Taxonomy" id="1422"/>
    <lineage>
        <taxon>Bacteria</taxon>
        <taxon>Bacillati</taxon>
        <taxon>Bacillota</taxon>
        <taxon>Bacilli</taxon>
        <taxon>Bacillales</taxon>
        <taxon>Anoxybacillaceae</taxon>
        <taxon>Geobacillus</taxon>
    </lineage>
</organism>
<evidence type="ECO:0000256" key="5">
    <source>
        <dbReference type="ARBA" id="ARBA00022723"/>
    </source>
</evidence>
<evidence type="ECO:0000313" key="9">
    <source>
        <dbReference type="EMBL" id="KAF6509913.1"/>
    </source>
</evidence>
<dbReference type="InterPro" id="IPR006159">
    <property type="entry name" value="Acid_CoA_mut_C"/>
</dbReference>
<accession>A0ABQ7HCJ0</accession>
<dbReference type="PANTHER" id="PTHR48101">
    <property type="entry name" value="METHYLMALONYL-COA MUTASE, MITOCHONDRIAL-RELATED"/>
    <property type="match status" value="1"/>
</dbReference>
<comment type="similarity">
    <text evidence="2">Belongs to the methylmalonyl-CoA mutase family.</text>
</comment>
<evidence type="ECO:0000256" key="4">
    <source>
        <dbReference type="ARBA" id="ARBA00022628"/>
    </source>
</evidence>
<dbReference type="EMBL" id="LUCS01000028">
    <property type="protein sequence ID" value="KAF6509913.1"/>
    <property type="molecule type" value="Genomic_DNA"/>
</dbReference>
<keyword evidence="7" id="KW-0170">Cobalt</keyword>
<dbReference type="PROSITE" id="PS00544">
    <property type="entry name" value="METMALONYL_COA_MUTASE"/>
    <property type="match status" value="1"/>
</dbReference>
<dbReference type="CDD" id="cd02071">
    <property type="entry name" value="MM_CoA_mut_B12_BD"/>
    <property type="match status" value="1"/>
</dbReference>
<dbReference type="SUPFAM" id="SSF52242">
    <property type="entry name" value="Cobalamin (vitamin B12)-binding domain"/>
    <property type="match status" value="1"/>
</dbReference>
<protein>
    <recommendedName>
        <fullName evidence="3">methylmalonyl-CoA mutase</fullName>
        <ecNumber evidence="3">5.4.99.2</ecNumber>
    </recommendedName>
</protein>
<reference evidence="9 10" key="1">
    <citation type="submission" date="2016-03" db="EMBL/GenBank/DDBJ databases">
        <title>Spore heat resistance.</title>
        <authorList>
            <person name="Boekhorst J."/>
            <person name="Berendsen E.M."/>
            <person name="Wells-Bennik M.H."/>
            <person name="Kuipers O.P."/>
        </authorList>
    </citation>
    <scope>NUCLEOTIDE SEQUENCE [LARGE SCALE GENOMIC DNA]</scope>
    <source>
        <strain evidence="9 10">GS8</strain>
    </source>
</reference>
<sequence length="437" mass="49196">MRWCCFAKSSSHFGIVHVFLTALFSISWRNGGISKLFAFLFIVQTRPMYYNKHRNRFSHTKRHQRFVLSRRVREGKVRLEKKAVSYVWKAKGDRNERCRKDVGLADEFSRRIARNTQLYLQEETGICRTIDPWAGSYYVETLTNELMKRAWVHIEEIESLGGMAKAIETGIPKMRIEEAAARRQARIDSGAETIIGVNKYRPDKEEPIDILEVDNTAVRKRQIERLNELKATRDSEQIEAALAAITKAAETGEGNLLELAVQAARVRATLGEISYAIEKVASRHRAAIRSISGVYSSEYKNEIQLERVKRRVEQFAELEGRRPRILIAKMGQDGHDRGAKVVATAFADLGFDVDIGPLFQTPEETARQAVENDVHAVGISSLAGEHKTLVPQLVAELEKIGRGDILVFVGGVIPPQDYAFLYEHGAAASSKKTGCTP</sequence>
<dbReference type="Gene3D" id="3.20.20.240">
    <property type="entry name" value="Methylmalonyl-CoA mutase"/>
    <property type="match status" value="1"/>
</dbReference>
<evidence type="ECO:0000256" key="6">
    <source>
        <dbReference type="ARBA" id="ARBA00023235"/>
    </source>
</evidence>
<evidence type="ECO:0000256" key="1">
    <source>
        <dbReference type="ARBA" id="ARBA00001922"/>
    </source>
</evidence>
<feature type="domain" description="B12-binding" evidence="8">
    <location>
        <begin position="322"/>
        <end position="437"/>
    </location>
</feature>
<dbReference type="PANTHER" id="PTHR48101:SF4">
    <property type="entry name" value="METHYLMALONYL-COA MUTASE, MITOCHONDRIAL"/>
    <property type="match status" value="1"/>
</dbReference>
<dbReference type="InterPro" id="IPR016176">
    <property type="entry name" value="Cbl-dep_enz_cat"/>
</dbReference>
<dbReference type="Pfam" id="PF01642">
    <property type="entry name" value="MM_CoA_mutase"/>
    <property type="match status" value="1"/>
</dbReference>
<dbReference type="Gene3D" id="3.40.50.280">
    <property type="entry name" value="Cobalamin-binding domain"/>
    <property type="match status" value="1"/>
</dbReference>
<keyword evidence="6" id="KW-0413">Isomerase</keyword>
<proteinExistence type="inferred from homology"/>
<keyword evidence="4" id="KW-0846">Cobalamin</keyword>
<comment type="cofactor">
    <cofactor evidence="1">
        <name>adenosylcob(III)alamin</name>
        <dbReference type="ChEBI" id="CHEBI:18408"/>
    </cofactor>
</comment>
<keyword evidence="10" id="KW-1185">Reference proteome</keyword>
<dbReference type="NCBIfam" id="TIGR00640">
    <property type="entry name" value="acid_CoA_mut_C"/>
    <property type="match status" value="1"/>
</dbReference>
<dbReference type="PROSITE" id="PS51332">
    <property type="entry name" value="B12_BINDING"/>
    <property type="match status" value="1"/>
</dbReference>
<dbReference type="InterPro" id="IPR006099">
    <property type="entry name" value="MeMalonylCoA_mutase_a/b_cat"/>
</dbReference>
<evidence type="ECO:0000256" key="7">
    <source>
        <dbReference type="ARBA" id="ARBA00023285"/>
    </source>
</evidence>